<feature type="transmembrane region" description="Helical" evidence="13">
    <location>
        <begin position="43"/>
        <end position="61"/>
    </location>
</feature>
<dbReference type="InterPro" id="IPR011577">
    <property type="entry name" value="Cyt_b561_bac/Ni-Hgenase"/>
</dbReference>
<comment type="similarity">
    <text evidence="12">Belongs to the cytochrome b561 family.</text>
</comment>
<feature type="domain" description="Cytochrome b561 bacterial/Ni-hydrogenase" evidence="14">
    <location>
        <begin position="7"/>
        <end position="178"/>
    </location>
</feature>
<dbReference type="GO" id="GO:0046872">
    <property type="term" value="F:metal ion binding"/>
    <property type="evidence" value="ECO:0007669"/>
    <property type="project" value="UniProtKB-KW"/>
</dbReference>
<proteinExistence type="inferred from homology"/>
<dbReference type="SUPFAM" id="SSF81342">
    <property type="entry name" value="Transmembrane di-heme cytochromes"/>
    <property type="match status" value="1"/>
</dbReference>
<reference evidence="15 16" key="1">
    <citation type="submission" date="2020-01" db="EMBL/GenBank/DDBJ databases">
        <title>Novel species isolated from a subtropical stream in China.</title>
        <authorList>
            <person name="Lu H."/>
        </authorList>
    </citation>
    <scope>NUCLEOTIDE SEQUENCE [LARGE SCALE GENOMIC DNA]</scope>
    <source>
        <strain evidence="15 16">FT82W</strain>
    </source>
</reference>
<dbReference type="EMBL" id="WWCW01000034">
    <property type="protein sequence ID" value="MYM87927.1"/>
    <property type="molecule type" value="Genomic_DNA"/>
</dbReference>
<dbReference type="PANTHER" id="PTHR30529:SF7">
    <property type="entry name" value="CYTOCHROME B561 BACTERIAL_NI-HYDROGENASE DOMAIN-CONTAINING PROTEIN"/>
    <property type="match status" value="1"/>
</dbReference>
<keyword evidence="7" id="KW-0479">Metal-binding</keyword>
<sequence>MDTKTNFSRTTIVLHWLVAATIIGLIALGIYMVETESWHLYDIHKSIGLLAFIAILARLAWRWRNGLPQPVRPMSRLEHVTAVAAHVVLLTLTVVLPLTGMLFSGASGHGFGIFDWQIFPSNEVAGQAVPLSARWSDFGQTAHGFLGYLLLVLIVLHAAAALKHHLLDKDATLKRMLGRTPEST</sequence>
<feature type="transmembrane region" description="Helical" evidence="13">
    <location>
        <begin position="145"/>
        <end position="166"/>
    </location>
</feature>
<evidence type="ECO:0000256" key="1">
    <source>
        <dbReference type="ARBA" id="ARBA00001970"/>
    </source>
</evidence>
<evidence type="ECO:0000256" key="4">
    <source>
        <dbReference type="ARBA" id="ARBA00022475"/>
    </source>
</evidence>
<keyword evidence="5" id="KW-0349">Heme</keyword>
<dbReference type="RefSeq" id="WP_161097016.1">
    <property type="nucleotide sequence ID" value="NZ_WWCW01000034.1"/>
</dbReference>
<dbReference type="GO" id="GO:0022904">
    <property type="term" value="P:respiratory electron transport chain"/>
    <property type="evidence" value="ECO:0007669"/>
    <property type="project" value="InterPro"/>
</dbReference>
<dbReference type="GO" id="GO:0020037">
    <property type="term" value="F:heme binding"/>
    <property type="evidence" value="ECO:0007669"/>
    <property type="project" value="TreeGrafter"/>
</dbReference>
<dbReference type="Proteomes" id="UP000470302">
    <property type="component" value="Unassembled WGS sequence"/>
</dbReference>
<dbReference type="AlphaFoldDB" id="A0A845G4M9"/>
<feature type="transmembrane region" description="Helical" evidence="13">
    <location>
        <begin position="82"/>
        <end position="103"/>
    </location>
</feature>
<dbReference type="InterPro" id="IPR052168">
    <property type="entry name" value="Cytochrome_b561_oxidase"/>
</dbReference>
<keyword evidence="9 13" id="KW-1133">Transmembrane helix</keyword>
<dbReference type="PANTHER" id="PTHR30529">
    <property type="entry name" value="CYTOCHROME B561"/>
    <property type="match status" value="1"/>
</dbReference>
<name>A0A845G4M9_9BURK</name>
<evidence type="ECO:0000256" key="2">
    <source>
        <dbReference type="ARBA" id="ARBA00004651"/>
    </source>
</evidence>
<evidence type="ECO:0000259" key="14">
    <source>
        <dbReference type="Pfam" id="PF01292"/>
    </source>
</evidence>
<evidence type="ECO:0000313" key="16">
    <source>
        <dbReference type="Proteomes" id="UP000470302"/>
    </source>
</evidence>
<organism evidence="15 16">
    <name type="scientific">Duganella vulcania</name>
    <dbReference type="NCBI Taxonomy" id="2692166"/>
    <lineage>
        <taxon>Bacteria</taxon>
        <taxon>Pseudomonadati</taxon>
        <taxon>Pseudomonadota</taxon>
        <taxon>Betaproteobacteria</taxon>
        <taxon>Burkholderiales</taxon>
        <taxon>Oxalobacteraceae</taxon>
        <taxon>Telluria group</taxon>
        <taxon>Duganella</taxon>
    </lineage>
</organism>
<comment type="caution">
    <text evidence="15">The sequence shown here is derived from an EMBL/GenBank/DDBJ whole genome shotgun (WGS) entry which is preliminary data.</text>
</comment>
<dbReference type="GO" id="GO:0009055">
    <property type="term" value="F:electron transfer activity"/>
    <property type="evidence" value="ECO:0007669"/>
    <property type="project" value="InterPro"/>
</dbReference>
<evidence type="ECO:0000256" key="8">
    <source>
        <dbReference type="ARBA" id="ARBA00022982"/>
    </source>
</evidence>
<feature type="transmembrane region" description="Helical" evidence="13">
    <location>
        <begin position="12"/>
        <end position="31"/>
    </location>
</feature>
<keyword evidence="6 13" id="KW-0812">Transmembrane</keyword>
<keyword evidence="8" id="KW-0249">Electron transport</keyword>
<evidence type="ECO:0000256" key="9">
    <source>
        <dbReference type="ARBA" id="ARBA00022989"/>
    </source>
</evidence>
<keyword evidence="10" id="KW-0408">Iron</keyword>
<evidence type="ECO:0000256" key="3">
    <source>
        <dbReference type="ARBA" id="ARBA00022448"/>
    </source>
</evidence>
<evidence type="ECO:0000256" key="11">
    <source>
        <dbReference type="ARBA" id="ARBA00023136"/>
    </source>
</evidence>
<keyword evidence="11 13" id="KW-0472">Membrane</keyword>
<evidence type="ECO:0000256" key="7">
    <source>
        <dbReference type="ARBA" id="ARBA00022723"/>
    </source>
</evidence>
<comment type="subcellular location">
    <subcellularLocation>
        <location evidence="2">Cell membrane</location>
        <topology evidence="2">Multi-pass membrane protein</topology>
    </subcellularLocation>
</comment>
<accession>A0A845G4M9</accession>
<evidence type="ECO:0000256" key="6">
    <source>
        <dbReference type="ARBA" id="ARBA00022692"/>
    </source>
</evidence>
<dbReference type="InterPro" id="IPR016174">
    <property type="entry name" value="Di-haem_cyt_TM"/>
</dbReference>
<evidence type="ECO:0000256" key="10">
    <source>
        <dbReference type="ARBA" id="ARBA00023004"/>
    </source>
</evidence>
<comment type="cofactor">
    <cofactor evidence="1">
        <name>heme b</name>
        <dbReference type="ChEBI" id="CHEBI:60344"/>
    </cofactor>
</comment>
<evidence type="ECO:0000256" key="5">
    <source>
        <dbReference type="ARBA" id="ARBA00022617"/>
    </source>
</evidence>
<protein>
    <submittedName>
        <fullName evidence="15">Cytochrome b</fullName>
    </submittedName>
</protein>
<dbReference type="Pfam" id="PF01292">
    <property type="entry name" value="Ni_hydr_CYTB"/>
    <property type="match status" value="1"/>
</dbReference>
<keyword evidence="4" id="KW-1003">Cell membrane</keyword>
<evidence type="ECO:0000256" key="12">
    <source>
        <dbReference type="ARBA" id="ARBA00037975"/>
    </source>
</evidence>
<gene>
    <name evidence="15" type="ORF">GTP91_12145</name>
</gene>
<keyword evidence="3" id="KW-0813">Transport</keyword>
<evidence type="ECO:0000313" key="15">
    <source>
        <dbReference type="EMBL" id="MYM87927.1"/>
    </source>
</evidence>
<dbReference type="GO" id="GO:0005886">
    <property type="term" value="C:plasma membrane"/>
    <property type="evidence" value="ECO:0007669"/>
    <property type="project" value="UniProtKB-SubCell"/>
</dbReference>
<evidence type="ECO:0000256" key="13">
    <source>
        <dbReference type="SAM" id="Phobius"/>
    </source>
</evidence>